<reference evidence="2 3" key="1">
    <citation type="submission" date="2016-04" db="EMBL/GenBank/DDBJ databases">
        <title>Genome sequence of Methanobrevibacter cuticularis DSM 11139.</title>
        <authorList>
            <person name="Poehlein A."/>
            <person name="Seedorf H."/>
            <person name="Daniel R."/>
        </authorList>
    </citation>
    <scope>NUCLEOTIDE SEQUENCE [LARGE SCALE GENOMIC DNA]</scope>
    <source>
        <strain evidence="2 3">DSM 11139</strain>
    </source>
</reference>
<name>A0A166ECB8_9EURY</name>
<dbReference type="OrthoDB" id="146001at2157"/>
<dbReference type="STRING" id="47311.MBCUT_08020"/>
<proteinExistence type="predicted"/>
<dbReference type="GO" id="GO:0016787">
    <property type="term" value="F:hydrolase activity"/>
    <property type="evidence" value="ECO:0007669"/>
    <property type="project" value="UniProtKB-KW"/>
</dbReference>
<keyword evidence="2" id="KW-0378">Hydrolase</keyword>
<sequence length="263" mass="29385">MLKKAVVFDIAGTLIKRCRAVKNINTGKLSESGSLELVDKLGNSALVVMQIDTRKSIMKADPKEKLYDFLTNNAIDVDISYSSSNIRKNDILKKLKDNTVTMKEFQNVASYLKKKNNFIQLCSGSAFLFNVSNDEIEYIIAAGGQIFPHVACVIQTLKNQGIEPFIASGDRKESLHEIGKIINIPKENIFDTANTLRKEKIVVELKSRYKVMMVGNGPNDILAFKKADLSVLTLEQNEPISQSIIDEVDIVINNITELLDINF</sequence>
<dbReference type="RefSeq" id="WP_067259197.1">
    <property type="nucleotide sequence ID" value="NZ_LWMW01000091.1"/>
</dbReference>
<protein>
    <submittedName>
        <fullName evidence="2">Putative copper-importing P-type ATPase A</fullName>
        <ecNumber evidence="2">3.6.3.54</ecNumber>
    </submittedName>
</protein>
<dbReference type="EMBL" id="LWMW01000091">
    <property type="protein sequence ID" value="KZX16500.1"/>
    <property type="molecule type" value="Genomic_DNA"/>
</dbReference>
<dbReference type="InterPro" id="IPR023214">
    <property type="entry name" value="HAD_sf"/>
</dbReference>
<keyword evidence="1" id="KW-1278">Translocase</keyword>
<dbReference type="AlphaFoldDB" id="A0A166ECB8"/>
<dbReference type="EC" id="3.6.3.54" evidence="2"/>
<organism evidence="2 3">
    <name type="scientific">Methanobrevibacter cuticularis</name>
    <dbReference type="NCBI Taxonomy" id="47311"/>
    <lineage>
        <taxon>Archaea</taxon>
        <taxon>Methanobacteriati</taxon>
        <taxon>Methanobacteriota</taxon>
        <taxon>Methanomada group</taxon>
        <taxon>Methanobacteria</taxon>
        <taxon>Methanobacteriales</taxon>
        <taxon>Methanobacteriaceae</taxon>
        <taxon>Methanobrevibacter</taxon>
    </lineage>
</organism>
<evidence type="ECO:0000313" key="3">
    <source>
        <dbReference type="Proteomes" id="UP000077275"/>
    </source>
</evidence>
<keyword evidence="3" id="KW-1185">Reference proteome</keyword>
<comment type="caution">
    <text evidence="2">The sequence shown here is derived from an EMBL/GenBank/DDBJ whole genome shotgun (WGS) entry which is preliminary data.</text>
</comment>
<dbReference type="Gene3D" id="3.40.50.1000">
    <property type="entry name" value="HAD superfamily/HAD-like"/>
    <property type="match status" value="1"/>
</dbReference>
<dbReference type="Proteomes" id="UP000077275">
    <property type="component" value="Unassembled WGS sequence"/>
</dbReference>
<dbReference type="PANTHER" id="PTHR43520">
    <property type="entry name" value="ATP7, ISOFORM B"/>
    <property type="match status" value="1"/>
</dbReference>
<gene>
    <name evidence="2" type="primary">copA_1</name>
    <name evidence="2" type="ORF">MBCUT_08020</name>
</gene>
<evidence type="ECO:0000256" key="1">
    <source>
        <dbReference type="ARBA" id="ARBA00022967"/>
    </source>
</evidence>
<dbReference type="Pfam" id="PF00702">
    <property type="entry name" value="Hydrolase"/>
    <property type="match status" value="1"/>
</dbReference>
<dbReference type="GO" id="GO:0005507">
    <property type="term" value="F:copper ion binding"/>
    <property type="evidence" value="ECO:0007669"/>
    <property type="project" value="TreeGrafter"/>
</dbReference>
<dbReference type="InterPro" id="IPR036412">
    <property type="entry name" value="HAD-like_sf"/>
</dbReference>
<accession>A0A166ECB8</accession>
<dbReference type="SUPFAM" id="SSF56784">
    <property type="entry name" value="HAD-like"/>
    <property type="match status" value="1"/>
</dbReference>
<dbReference type="PANTHER" id="PTHR43520:SF8">
    <property type="entry name" value="P-TYPE CU(+) TRANSPORTER"/>
    <property type="match status" value="1"/>
</dbReference>
<evidence type="ECO:0000313" key="2">
    <source>
        <dbReference type="EMBL" id="KZX16500.1"/>
    </source>
</evidence>
<dbReference type="GO" id="GO:0016020">
    <property type="term" value="C:membrane"/>
    <property type="evidence" value="ECO:0007669"/>
    <property type="project" value="TreeGrafter"/>
</dbReference>
<dbReference type="PATRIC" id="fig|47311.3.peg.884"/>
<dbReference type="GO" id="GO:0055070">
    <property type="term" value="P:copper ion homeostasis"/>
    <property type="evidence" value="ECO:0007669"/>
    <property type="project" value="TreeGrafter"/>
</dbReference>
<dbReference type="GO" id="GO:0043682">
    <property type="term" value="F:P-type divalent copper transporter activity"/>
    <property type="evidence" value="ECO:0007669"/>
    <property type="project" value="TreeGrafter"/>
</dbReference>